<evidence type="ECO:0000313" key="9">
    <source>
        <dbReference type="Proteomes" id="UP001500236"/>
    </source>
</evidence>
<comment type="caution">
    <text evidence="8">The sequence shown here is derived from an EMBL/GenBank/DDBJ whole genome shotgun (WGS) entry which is preliminary data.</text>
</comment>
<feature type="transmembrane region" description="Helical" evidence="6">
    <location>
        <begin position="167"/>
        <end position="192"/>
    </location>
</feature>
<dbReference type="EMBL" id="BAAAVT010000009">
    <property type="protein sequence ID" value="GAA3064490.1"/>
    <property type="molecule type" value="Genomic_DNA"/>
</dbReference>
<name>A0ABP6M0P8_9MICC</name>
<organism evidence="8 9">
    <name type="scientific">Nesterenkonia aethiopica</name>
    <dbReference type="NCBI Taxonomy" id="269144"/>
    <lineage>
        <taxon>Bacteria</taxon>
        <taxon>Bacillati</taxon>
        <taxon>Actinomycetota</taxon>
        <taxon>Actinomycetes</taxon>
        <taxon>Micrococcales</taxon>
        <taxon>Micrococcaceae</taxon>
        <taxon>Nesterenkonia</taxon>
    </lineage>
</organism>
<keyword evidence="3 6" id="KW-0812">Transmembrane</keyword>
<dbReference type="PANTHER" id="PTHR35007:SF3">
    <property type="entry name" value="POSSIBLE CONSERVED ALANINE RICH MEMBRANE PROTEIN"/>
    <property type="match status" value="1"/>
</dbReference>
<proteinExistence type="predicted"/>
<keyword evidence="9" id="KW-1185">Reference proteome</keyword>
<dbReference type="RefSeq" id="WP_344685790.1">
    <property type="nucleotide sequence ID" value="NZ_BAAAVT010000009.1"/>
</dbReference>
<dbReference type="PANTHER" id="PTHR35007">
    <property type="entry name" value="INTEGRAL MEMBRANE PROTEIN-RELATED"/>
    <property type="match status" value="1"/>
</dbReference>
<evidence type="ECO:0000259" key="7">
    <source>
        <dbReference type="Pfam" id="PF00482"/>
    </source>
</evidence>
<evidence type="ECO:0000313" key="8">
    <source>
        <dbReference type="EMBL" id="GAA3064490.1"/>
    </source>
</evidence>
<comment type="subcellular location">
    <subcellularLocation>
        <location evidence="1">Cell membrane</location>
        <topology evidence="1">Multi-pass membrane protein</topology>
    </subcellularLocation>
</comment>
<evidence type="ECO:0000256" key="6">
    <source>
        <dbReference type="SAM" id="Phobius"/>
    </source>
</evidence>
<dbReference type="Proteomes" id="UP001500236">
    <property type="component" value="Unassembled WGS sequence"/>
</dbReference>
<evidence type="ECO:0000256" key="2">
    <source>
        <dbReference type="ARBA" id="ARBA00022475"/>
    </source>
</evidence>
<accession>A0ABP6M0P8</accession>
<keyword evidence="4 6" id="KW-1133">Transmembrane helix</keyword>
<keyword evidence="2" id="KW-1003">Cell membrane</keyword>
<keyword evidence="5 6" id="KW-0472">Membrane</keyword>
<evidence type="ECO:0000256" key="1">
    <source>
        <dbReference type="ARBA" id="ARBA00004651"/>
    </source>
</evidence>
<evidence type="ECO:0000256" key="4">
    <source>
        <dbReference type="ARBA" id="ARBA00022989"/>
    </source>
</evidence>
<evidence type="ECO:0000256" key="5">
    <source>
        <dbReference type="ARBA" id="ARBA00023136"/>
    </source>
</evidence>
<protein>
    <recommendedName>
        <fullName evidence="7">Type II secretion system protein GspF domain-containing protein</fullName>
    </recommendedName>
</protein>
<feature type="domain" description="Type II secretion system protein GspF" evidence="7">
    <location>
        <begin position="66"/>
        <end position="183"/>
    </location>
</feature>
<reference evidence="9" key="1">
    <citation type="journal article" date="2019" name="Int. J. Syst. Evol. Microbiol.">
        <title>The Global Catalogue of Microorganisms (GCM) 10K type strain sequencing project: providing services to taxonomists for standard genome sequencing and annotation.</title>
        <authorList>
            <consortium name="The Broad Institute Genomics Platform"/>
            <consortium name="The Broad Institute Genome Sequencing Center for Infectious Disease"/>
            <person name="Wu L."/>
            <person name="Ma J."/>
        </authorList>
    </citation>
    <scope>NUCLEOTIDE SEQUENCE [LARGE SCALE GENOMIC DNA]</scope>
    <source>
        <strain evidence="9">JCM 14309</strain>
    </source>
</reference>
<evidence type="ECO:0000256" key="3">
    <source>
        <dbReference type="ARBA" id="ARBA00022692"/>
    </source>
</evidence>
<gene>
    <name evidence="8" type="ORF">GCM10010529_16910</name>
</gene>
<dbReference type="Pfam" id="PF00482">
    <property type="entry name" value="T2SSF"/>
    <property type="match status" value="1"/>
</dbReference>
<sequence length="198" mass="20497">MHELLTTAPSILLAAAAALLMVPPAPRLPDAGPGREPGPSRIAAGITAEGPAVEELRTAPDAAMLLDLTAALLTSGVGVEAALDRLARTVPGAEPLATVHRALVAGAGWEEAWSGQGRELAELGAQLSFAHATGAPTAELLQAGAQQLRRRRRHEAQRRAEELGVKMVMPLGACFLPAFILLGVVPVLLGLLPQVFSL</sequence>
<dbReference type="InterPro" id="IPR018076">
    <property type="entry name" value="T2SS_GspF_dom"/>
</dbReference>